<evidence type="ECO:0008006" key="5">
    <source>
        <dbReference type="Google" id="ProtNLM"/>
    </source>
</evidence>
<dbReference type="EMBL" id="JADNRY010000797">
    <property type="protein sequence ID" value="KAF9026799.1"/>
    <property type="molecule type" value="Genomic_DNA"/>
</dbReference>
<feature type="compositionally biased region" description="Polar residues" evidence="1">
    <location>
        <begin position="203"/>
        <end position="220"/>
    </location>
</feature>
<keyword evidence="2" id="KW-1133">Transmembrane helix</keyword>
<keyword evidence="2" id="KW-0472">Membrane</keyword>
<keyword evidence="2" id="KW-0812">Transmembrane</keyword>
<dbReference type="Proteomes" id="UP000772434">
    <property type="component" value="Unassembled WGS sequence"/>
</dbReference>
<evidence type="ECO:0000256" key="1">
    <source>
        <dbReference type="SAM" id="MobiDB-lite"/>
    </source>
</evidence>
<comment type="caution">
    <text evidence="3">The sequence shown here is derived from an EMBL/GenBank/DDBJ whole genome shotgun (WGS) entry which is preliminary data.</text>
</comment>
<evidence type="ECO:0000313" key="4">
    <source>
        <dbReference type="Proteomes" id="UP000772434"/>
    </source>
</evidence>
<feature type="region of interest" description="Disordered" evidence="1">
    <location>
        <begin position="52"/>
        <end position="96"/>
    </location>
</feature>
<feature type="transmembrane region" description="Helical" evidence="2">
    <location>
        <begin position="106"/>
        <end position="128"/>
    </location>
</feature>
<keyword evidence="4" id="KW-1185">Reference proteome</keyword>
<organism evidence="3 4">
    <name type="scientific">Rhodocollybia butyracea</name>
    <dbReference type="NCBI Taxonomy" id="206335"/>
    <lineage>
        <taxon>Eukaryota</taxon>
        <taxon>Fungi</taxon>
        <taxon>Dikarya</taxon>
        <taxon>Basidiomycota</taxon>
        <taxon>Agaricomycotina</taxon>
        <taxon>Agaricomycetes</taxon>
        <taxon>Agaricomycetidae</taxon>
        <taxon>Agaricales</taxon>
        <taxon>Marasmiineae</taxon>
        <taxon>Omphalotaceae</taxon>
        <taxon>Rhodocollybia</taxon>
    </lineage>
</organism>
<protein>
    <recommendedName>
        <fullName evidence="5">Transmembrane protein</fullName>
    </recommendedName>
</protein>
<dbReference type="OrthoDB" id="3130032at2759"/>
<feature type="region of interest" description="Disordered" evidence="1">
    <location>
        <begin position="191"/>
        <end position="221"/>
    </location>
</feature>
<evidence type="ECO:0000256" key="2">
    <source>
        <dbReference type="SAM" id="Phobius"/>
    </source>
</evidence>
<gene>
    <name evidence="3" type="ORF">BDP27DRAFT_1437391</name>
</gene>
<name>A0A9P5P0Q4_9AGAR</name>
<reference evidence="3" key="1">
    <citation type="submission" date="2020-11" db="EMBL/GenBank/DDBJ databases">
        <authorList>
            <consortium name="DOE Joint Genome Institute"/>
            <person name="Ahrendt S."/>
            <person name="Riley R."/>
            <person name="Andreopoulos W."/>
            <person name="Labutti K."/>
            <person name="Pangilinan J."/>
            <person name="Ruiz-Duenas F.J."/>
            <person name="Barrasa J.M."/>
            <person name="Sanchez-Garcia M."/>
            <person name="Camarero S."/>
            <person name="Miyauchi S."/>
            <person name="Serrano A."/>
            <person name="Linde D."/>
            <person name="Babiker R."/>
            <person name="Drula E."/>
            <person name="Ayuso-Fernandez I."/>
            <person name="Pacheco R."/>
            <person name="Padilla G."/>
            <person name="Ferreira P."/>
            <person name="Barriuso J."/>
            <person name="Kellner H."/>
            <person name="Castanera R."/>
            <person name="Alfaro M."/>
            <person name="Ramirez L."/>
            <person name="Pisabarro A.G."/>
            <person name="Kuo A."/>
            <person name="Tritt A."/>
            <person name="Lipzen A."/>
            <person name="He G."/>
            <person name="Yan M."/>
            <person name="Ng V."/>
            <person name="Cullen D."/>
            <person name="Martin F."/>
            <person name="Rosso M.-N."/>
            <person name="Henrissat B."/>
            <person name="Hibbett D."/>
            <person name="Martinez A.T."/>
            <person name="Grigoriev I.V."/>
        </authorList>
    </citation>
    <scope>NUCLEOTIDE SEQUENCE</scope>
    <source>
        <strain evidence="3">AH 40177</strain>
    </source>
</reference>
<accession>A0A9P5P0Q4</accession>
<evidence type="ECO:0000313" key="3">
    <source>
        <dbReference type="EMBL" id="KAF9026799.1"/>
    </source>
</evidence>
<feature type="compositionally biased region" description="Low complexity" evidence="1">
    <location>
        <begin position="52"/>
        <end position="92"/>
    </location>
</feature>
<sequence>MEKGPVNRPTSTSIQIGSGVSSAVAALSEGVRFVNLIFLVLRKPIFLRSLPSTATPTSLPSNSTSLPTPTSVRTIPSTVTPTSLPSTATAIPDTPKHAHTLSAGPIAGAVIGSILVLVIGISVSIRVFRRQRGRRHQQLEAGLVSPLQPTALADANLTTILTLDPSGEKSHHNRDSGILPVPNTSAWQAESTSEFPHPDLPPNISSESHLFPSSTQTQDASDMRAQVVQMGVAMGRMAEQIRHLESQLVMTGDGDSYTPPPTYISS</sequence>
<proteinExistence type="predicted"/>
<dbReference type="AlphaFoldDB" id="A0A9P5P0Q4"/>